<dbReference type="InterPro" id="IPR023562">
    <property type="entry name" value="ClpP/TepA"/>
</dbReference>
<evidence type="ECO:0000256" key="7">
    <source>
        <dbReference type="SAM" id="MobiDB-lite"/>
    </source>
</evidence>
<evidence type="ECO:0000256" key="1">
    <source>
        <dbReference type="ARBA" id="ARBA00007039"/>
    </source>
</evidence>
<dbReference type="InterPro" id="IPR029045">
    <property type="entry name" value="ClpP/crotonase-like_dom_sf"/>
</dbReference>
<feature type="compositionally biased region" description="Polar residues" evidence="7">
    <location>
        <begin position="205"/>
        <end position="223"/>
    </location>
</feature>
<dbReference type="CDD" id="cd07016">
    <property type="entry name" value="S14_ClpP_1"/>
    <property type="match status" value="1"/>
</dbReference>
<dbReference type="SUPFAM" id="SSF52096">
    <property type="entry name" value="ClpP/crotonase"/>
    <property type="match status" value="1"/>
</dbReference>
<gene>
    <name evidence="8" type="ORF">BGC07_18030</name>
</gene>
<evidence type="ECO:0000256" key="4">
    <source>
        <dbReference type="ARBA" id="ARBA00022801"/>
    </source>
</evidence>
<name>A0ABX2ZXG8_9GAMM</name>
<keyword evidence="4" id="KW-0378">Hydrolase</keyword>
<feature type="region of interest" description="Disordered" evidence="7">
    <location>
        <begin position="205"/>
        <end position="232"/>
    </location>
</feature>
<organism evidence="8 9">
    <name type="scientific">Piscirickettsia litoralis</name>
    <dbReference type="NCBI Taxonomy" id="1891921"/>
    <lineage>
        <taxon>Bacteria</taxon>
        <taxon>Pseudomonadati</taxon>
        <taxon>Pseudomonadota</taxon>
        <taxon>Gammaproteobacteria</taxon>
        <taxon>Thiotrichales</taxon>
        <taxon>Piscirickettsiaceae</taxon>
        <taxon>Piscirickettsia</taxon>
    </lineage>
</organism>
<keyword evidence="5" id="KW-0720">Serine protease</keyword>
<keyword evidence="9" id="KW-1185">Reference proteome</keyword>
<evidence type="ECO:0000256" key="6">
    <source>
        <dbReference type="RuleBase" id="RU003567"/>
    </source>
</evidence>
<evidence type="ECO:0000313" key="9">
    <source>
        <dbReference type="Proteomes" id="UP000094329"/>
    </source>
</evidence>
<evidence type="ECO:0000256" key="3">
    <source>
        <dbReference type="ARBA" id="ARBA00022670"/>
    </source>
</evidence>
<keyword evidence="2" id="KW-0963">Cytoplasm</keyword>
<dbReference type="NCBIfam" id="NF045542">
    <property type="entry name" value="Clp_rel_HeadMat"/>
    <property type="match status" value="1"/>
</dbReference>
<dbReference type="Gene3D" id="3.90.226.10">
    <property type="entry name" value="2-enoyl-CoA Hydratase, Chain A, domain 1"/>
    <property type="match status" value="1"/>
</dbReference>
<accession>A0ABX2ZXG8</accession>
<dbReference type="EMBL" id="MDTU01000006">
    <property type="protein sequence ID" value="ODN41173.1"/>
    <property type="molecule type" value="Genomic_DNA"/>
</dbReference>
<proteinExistence type="inferred from homology"/>
<dbReference type="Proteomes" id="UP000094329">
    <property type="component" value="Unassembled WGS sequence"/>
</dbReference>
<evidence type="ECO:0000256" key="5">
    <source>
        <dbReference type="ARBA" id="ARBA00022825"/>
    </source>
</evidence>
<dbReference type="PANTHER" id="PTHR10381:SF70">
    <property type="entry name" value="ATP-DEPENDENT CLP PROTEASE PROTEOLYTIC SUBUNIT"/>
    <property type="match status" value="1"/>
</dbReference>
<dbReference type="PRINTS" id="PR00127">
    <property type="entry name" value="CLPPROTEASEP"/>
</dbReference>
<evidence type="ECO:0000256" key="2">
    <source>
        <dbReference type="ARBA" id="ARBA00022490"/>
    </source>
</evidence>
<sequence length="313" mass="34116">MKTNSWFSMKALSSSSAKIEIYDEIGYWGITSKEFANELNALGNEINEIKVLINSPGGSVDDGITIYSLLKAHNAHVSVEIQGMAASIASVIAMAGDSVSMNHLGLFMIHNPATVARGDADEMRKAAEVLDKVKNNIIKSYTAKTGMSEDALSELMDDVSYLDAAEAKSFGFIDNILHSEPVTNHFFNPQNKVSSNHLKRIQNMSTKKTTSTPPIENKTTTKPPVTESHTDPVAVERERVSNILNLCNQANQNHMAQSLISNGLTLEQAQNIVSANAENQSDEVHINTTTTPETPTQNKSSFGELLNKFCEEG</sequence>
<comment type="caution">
    <text evidence="8">The sequence shown here is derived from an EMBL/GenBank/DDBJ whole genome shotgun (WGS) entry which is preliminary data.</text>
</comment>
<dbReference type="InterPro" id="IPR001907">
    <property type="entry name" value="ClpP"/>
</dbReference>
<reference evidence="8 9" key="1">
    <citation type="submission" date="2016-08" db="EMBL/GenBank/DDBJ databases">
        <title>Draft genome sequence of Candidatus Piscirickettsia litoralis, from seawater.</title>
        <authorList>
            <person name="Wan X."/>
            <person name="Lee A.J."/>
            <person name="Hou S."/>
            <person name="Donachie S.P."/>
        </authorList>
    </citation>
    <scope>NUCLEOTIDE SEQUENCE [LARGE SCALE GENOMIC DNA]</scope>
    <source>
        <strain evidence="8 9">Y2</strain>
    </source>
</reference>
<dbReference type="PANTHER" id="PTHR10381">
    <property type="entry name" value="ATP-DEPENDENT CLP PROTEASE PROTEOLYTIC SUBUNIT"/>
    <property type="match status" value="1"/>
</dbReference>
<comment type="similarity">
    <text evidence="1 6">Belongs to the peptidase S14 family.</text>
</comment>
<protein>
    <recommendedName>
        <fullName evidence="6">ATP-dependent Clp protease proteolytic subunit</fullName>
    </recommendedName>
</protein>
<dbReference type="RefSeq" id="WP_069314446.1">
    <property type="nucleotide sequence ID" value="NZ_MDTU01000006.1"/>
</dbReference>
<evidence type="ECO:0000313" key="8">
    <source>
        <dbReference type="EMBL" id="ODN41173.1"/>
    </source>
</evidence>
<dbReference type="Pfam" id="PF00574">
    <property type="entry name" value="CLP_protease"/>
    <property type="match status" value="1"/>
</dbReference>
<keyword evidence="3" id="KW-0645">Protease</keyword>